<evidence type="ECO:0000313" key="2">
    <source>
        <dbReference type="EMBL" id="BAE89363.1"/>
    </source>
</evidence>
<feature type="transmembrane region" description="Helical" evidence="1">
    <location>
        <begin position="12"/>
        <end position="29"/>
    </location>
</feature>
<dbReference type="AlphaFoldDB" id="I7GI68"/>
<evidence type="ECO:0000256" key="1">
    <source>
        <dbReference type="SAM" id="Phobius"/>
    </source>
</evidence>
<dbReference type="EMBL" id="AB172301">
    <property type="protein sequence ID" value="BAE89363.1"/>
    <property type="molecule type" value="mRNA"/>
</dbReference>
<proteinExistence type="evidence at transcript level"/>
<reference evidence="2" key="1">
    <citation type="journal article" date="2007" name="PLoS Biol.">
        <title>Rate of evolution in brain-expressed genes in humans and other primates.</title>
        <authorList>
            <person name="Wang H.-Y."/>
            <person name="Chien H.-C."/>
            <person name="Osada N."/>
            <person name="Hashimoto K."/>
            <person name="Sugano S."/>
            <person name="Gojobori T."/>
            <person name="Chou C.-K."/>
            <person name="Tsai S.-F."/>
            <person name="Wu C.-I."/>
            <person name="Shen C.-K.J."/>
        </authorList>
    </citation>
    <scope>NUCLEOTIDE SEQUENCE</scope>
</reference>
<keyword evidence="1" id="KW-0812">Transmembrane</keyword>
<name>I7GI68_MACFA</name>
<organism evidence="2">
    <name type="scientific">Macaca fascicularis</name>
    <name type="common">Crab-eating macaque</name>
    <name type="synonym">Cynomolgus monkey</name>
    <dbReference type="NCBI Taxonomy" id="9541"/>
    <lineage>
        <taxon>Eukaryota</taxon>
        <taxon>Metazoa</taxon>
        <taxon>Chordata</taxon>
        <taxon>Craniata</taxon>
        <taxon>Vertebrata</taxon>
        <taxon>Euteleostomi</taxon>
        <taxon>Mammalia</taxon>
        <taxon>Eutheria</taxon>
        <taxon>Euarchontoglires</taxon>
        <taxon>Primates</taxon>
        <taxon>Haplorrhini</taxon>
        <taxon>Catarrhini</taxon>
        <taxon>Cercopithecidae</taxon>
        <taxon>Cercopithecinae</taxon>
        <taxon>Macaca</taxon>
    </lineage>
</organism>
<sequence>MCDKLTEPDACCYFTAMSLFLSTLKIFFFI</sequence>
<accession>I7GI68</accession>
<keyword evidence="1" id="KW-0472">Membrane</keyword>
<protein>
    <submittedName>
        <fullName evidence="2">Macaca fascicularis brain cDNA clone: QflA-17571, similar to human aspartate beta-hydroxylase (ASPH), transcript variant 3, mRNA, RefSeq: NM_032466.1</fullName>
    </submittedName>
</protein>
<keyword evidence="1" id="KW-1133">Transmembrane helix</keyword>